<name>A0ACC2DQ78_DIPCM</name>
<gene>
    <name evidence="1" type="ORF">O6H91_05G081400</name>
</gene>
<proteinExistence type="predicted"/>
<organism evidence="1 2">
    <name type="scientific">Diphasiastrum complanatum</name>
    <name type="common">Issler's clubmoss</name>
    <name type="synonym">Lycopodium complanatum</name>
    <dbReference type="NCBI Taxonomy" id="34168"/>
    <lineage>
        <taxon>Eukaryota</taxon>
        <taxon>Viridiplantae</taxon>
        <taxon>Streptophyta</taxon>
        <taxon>Embryophyta</taxon>
        <taxon>Tracheophyta</taxon>
        <taxon>Lycopodiopsida</taxon>
        <taxon>Lycopodiales</taxon>
        <taxon>Lycopodiaceae</taxon>
        <taxon>Lycopodioideae</taxon>
        <taxon>Diphasiastrum</taxon>
    </lineage>
</organism>
<keyword evidence="2" id="KW-1185">Reference proteome</keyword>
<accession>A0ACC2DQ78</accession>
<dbReference type="Proteomes" id="UP001162992">
    <property type="component" value="Chromosome 5"/>
</dbReference>
<dbReference type="EMBL" id="CM055096">
    <property type="protein sequence ID" value="KAJ7556399.1"/>
    <property type="molecule type" value="Genomic_DNA"/>
</dbReference>
<protein>
    <submittedName>
        <fullName evidence="1">Uncharacterized protein</fullName>
    </submittedName>
</protein>
<evidence type="ECO:0000313" key="2">
    <source>
        <dbReference type="Proteomes" id="UP001162992"/>
    </source>
</evidence>
<reference evidence="2" key="1">
    <citation type="journal article" date="2024" name="Proc. Natl. Acad. Sci. U.S.A.">
        <title>Extraordinary preservation of gene collinearity over three hundred million years revealed in homosporous lycophytes.</title>
        <authorList>
            <person name="Li C."/>
            <person name="Wickell D."/>
            <person name="Kuo L.Y."/>
            <person name="Chen X."/>
            <person name="Nie B."/>
            <person name="Liao X."/>
            <person name="Peng D."/>
            <person name="Ji J."/>
            <person name="Jenkins J."/>
            <person name="Williams M."/>
            <person name="Shu S."/>
            <person name="Plott C."/>
            <person name="Barry K."/>
            <person name="Rajasekar S."/>
            <person name="Grimwood J."/>
            <person name="Han X."/>
            <person name="Sun S."/>
            <person name="Hou Z."/>
            <person name="He W."/>
            <person name="Dai G."/>
            <person name="Sun C."/>
            <person name="Schmutz J."/>
            <person name="Leebens-Mack J.H."/>
            <person name="Li F.W."/>
            <person name="Wang L."/>
        </authorList>
    </citation>
    <scope>NUCLEOTIDE SEQUENCE [LARGE SCALE GENOMIC DNA]</scope>
    <source>
        <strain evidence="2">cv. PW_Plant_1</strain>
    </source>
</reference>
<evidence type="ECO:0000313" key="1">
    <source>
        <dbReference type="EMBL" id="KAJ7556399.1"/>
    </source>
</evidence>
<sequence length="491" mass="54235">MMGSGKLSGLGLGLGLAEQQKGKMVKGEGFSPEGLGVLVVDDDPVCLLILDRMLRQCKYNVTTCSRATEALAILREKRENYDLVISDVYMPDMDGFKLLELIGLEMDLPVIMMSAVGETDVVMKGITHGACDYLLKPVRMEELRNIWQHVIRRRSGSRDLIKDEASGEWDDNEKALESHCDTDSSSKKRKEKLEFVDEQFDNMNSMKKARVIWSFELHQQFVNAVNVLGIDKAVPKRILEIMNVQGLTRENVASHLQKYRLYLKRLSGVNPQPLPVASFQASEGGHFKGSMHVQPGGRSSSTSTGTKSTTNLGIFGRSLGQLDDGTLTTLAQLQAFEQRQIAASRSQRLEGYEPMHVSQSHPIQPASANMEMVDFQQLPGLEFDLDLLMNPTPTIQPPTTISPATNLEDDFSLRAADATLGSSNPTRISADFGASFSFLPANSRFNMSDVPDSNFSVGSEEFLSNLSPRVCGSMLNTVFPNQEGKQTDPFL</sequence>
<comment type="caution">
    <text evidence="1">The sequence shown here is derived from an EMBL/GenBank/DDBJ whole genome shotgun (WGS) entry which is preliminary data.</text>
</comment>